<name>A0A2L1JH56_9PSED</name>
<organism evidence="1 2">
    <name type="scientific">Pseudomonas palleroniana</name>
    <dbReference type="NCBI Taxonomy" id="191390"/>
    <lineage>
        <taxon>Bacteria</taxon>
        <taxon>Pseudomonadati</taxon>
        <taxon>Pseudomonadota</taxon>
        <taxon>Gammaproteobacteria</taxon>
        <taxon>Pseudomonadales</taxon>
        <taxon>Pseudomonadaceae</taxon>
        <taxon>Pseudomonas</taxon>
    </lineage>
</organism>
<dbReference type="Proteomes" id="UP000237830">
    <property type="component" value="Chromosome"/>
</dbReference>
<proteinExistence type="predicted"/>
<protein>
    <submittedName>
        <fullName evidence="1">Uncharacterized protein</fullName>
    </submittedName>
</protein>
<accession>A0A2L1JH56</accession>
<evidence type="ECO:0000313" key="1">
    <source>
        <dbReference type="EMBL" id="AVE07813.1"/>
    </source>
</evidence>
<evidence type="ECO:0000313" key="2">
    <source>
        <dbReference type="Proteomes" id="UP000237830"/>
    </source>
</evidence>
<dbReference type="EMBL" id="CP025494">
    <property type="protein sequence ID" value="AVE07813.1"/>
    <property type="molecule type" value="Genomic_DNA"/>
</dbReference>
<gene>
    <name evidence="1" type="ORF">CYL20_25695</name>
</gene>
<reference evidence="1 2" key="1">
    <citation type="submission" date="2017-12" db="EMBL/GenBank/DDBJ databases">
        <title>Genome sequence of Pseudomonas palleroniana MAB3.</title>
        <authorList>
            <person name="Nascimento F.X."/>
        </authorList>
    </citation>
    <scope>NUCLEOTIDE SEQUENCE [LARGE SCALE GENOMIC DNA]</scope>
    <source>
        <strain evidence="1 2">MAB3</strain>
    </source>
</reference>
<dbReference type="AlphaFoldDB" id="A0A2L1JH56"/>
<dbReference type="RefSeq" id="WP_104995843.1">
    <property type="nucleotide sequence ID" value="NZ_CP025494.1"/>
</dbReference>
<sequence length="216" mass="24846">MSAEELQATYDEAVKNFIFIERLSNGKQESSDDDYINLNRAYFRMCTHFYESFLMMIANLKPFPAIVVLRSFQEVYTKAIYLEFIERPKETDVKPLISGEKNFPSFFAMASALDKFGKEGKNGLEGAFIQFTKQGLAQYEKFSLFTHGRGEFLQAFMKSDKVALNPNDVSDLIYTARGMYETFSLCYFGVQKLDSEFQELKNELHKSALYKNQSAG</sequence>